<accession>A0A9N9VRK2</accession>
<dbReference type="OrthoDB" id="10318183at2759"/>
<dbReference type="EMBL" id="CABFNQ020000734">
    <property type="protein sequence ID" value="CAH0028649.1"/>
    <property type="molecule type" value="Genomic_DNA"/>
</dbReference>
<evidence type="ECO:0000313" key="3">
    <source>
        <dbReference type="Proteomes" id="UP000696573"/>
    </source>
</evidence>
<keyword evidence="3" id="KW-1185">Reference proteome</keyword>
<dbReference type="Proteomes" id="UP000696573">
    <property type="component" value="Unassembled WGS sequence"/>
</dbReference>
<organism evidence="2 3">
    <name type="scientific">Clonostachys rhizophaga</name>
    <dbReference type="NCBI Taxonomy" id="160324"/>
    <lineage>
        <taxon>Eukaryota</taxon>
        <taxon>Fungi</taxon>
        <taxon>Dikarya</taxon>
        <taxon>Ascomycota</taxon>
        <taxon>Pezizomycotina</taxon>
        <taxon>Sordariomycetes</taxon>
        <taxon>Hypocreomycetidae</taxon>
        <taxon>Hypocreales</taxon>
        <taxon>Bionectriaceae</taxon>
        <taxon>Clonostachys</taxon>
    </lineage>
</organism>
<name>A0A9N9VRK2_9HYPO</name>
<comment type="caution">
    <text evidence="2">The sequence shown here is derived from an EMBL/GenBank/DDBJ whole genome shotgun (WGS) entry which is preliminary data.</text>
</comment>
<gene>
    <name evidence="2" type="ORF">CRHIZ90672A_00012116</name>
</gene>
<evidence type="ECO:0000256" key="1">
    <source>
        <dbReference type="SAM" id="MobiDB-lite"/>
    </source>
</evidence>
<protein>
    <submittedName>
        <fullName evidence="2">Uncharacterized protein</fullName>
    </submittedName>
</protein>
<feature type="region of interest" description="Disordered" evidence="1">
    <location>
        <begin position="1"/>
        <end position="53"/>
    </location>
</feature>
<sequence length="349" mass="39448">MASNGDFSDADDSDGSRISKKISMKAQPVQGDVPMAKRGDPMKPTTGPPCDEWPKIIHRDNQEYFARASEFWSEQGRNLRAFHQKAFLDGLKSLYQRPSFLHDCNRHPLAREYQRTDSFVYIVLFMFVFPGQSMKNKKPVSDALKHYPGWHPDVSDYATMVPSAKHQKSSENHQQTGSAKLTSKGIEELVDQACGEWLDRKGHGSINAPKGFKCVPLAYEEQCPTNKEVQRLIERQVDKVLDRKMDERMEKFFKEHTDVFVSGSRVKDFGNQLGVLTENFKRLRLSHLSKFTKITHERLPASLEPGATQPAGGPAPKTTYESTDTGKGKGKRPLNAESTADPSKKTRFK</sequence>
<evidence type="ECO:0000313" key="2">
    <source>
        <dbReference type="EMBL" id="CAH0028649.1"/>
    </source>
</evidence>
<feature type="compositionally biased region" description="Low complexity" evidence="1">
    <location>
        <begin position="305"/>
        <end position="319"/>
    </location>
</feature>
<reference evidence="2" key="1">
    <citation type="submission" date="2021-10" db="EMBL/GenBank/DDBJ databases">
        <authorList>
            <person name="Piombo E."/>
        </authorList>
    </citation>
    <scope>NUCLEOTIDE SEQUENCE</scope>
</reference>
<dbReference type="AlphaFoldDB" id="A0A9N9VRK2"/>
<proteinExistence type="predicted"/>
<feature type="region of interest" description="Disordered" evidence="1">
    <location>
        <begin position="296"/>
        <end position="349"/>
    </location>
</feature>